<comment type="caution">
    <text evidence="2">The sequence shown here is derived from an EMBL/GenBank/DDBJ whole genome shotgun (WGS) entry which is preliminary data.</text>
</comment>
<evidence type="ECO:0000313" key="3">
    <source>
        <dbReference type="Proteomes" id="UP000226191"/>
    </source>
</evidence>
<gene>
    <name evidence="2" type="ORF">B1B09_11160</name>
</gene>
<dbReference type="AlphaFoldDB" id="A0AA44TH45"/>
<evidence type="ECO:0008006" key="4">
    <source>
        <dbReference type="Google" id="ProtNLM"/>
    </source>
</evidence>
<feature type="compositionally biased region" description="Basic and acidic residues" evidence="1">
    <location>
        <begin position="37"/>
        <end position="134"/>
    </location>
</feature>
<dbReference type="RefSeq" id="WP_008599943.1">
    <property type="nucleotide sequence ID" value="NZ_CAMHVQ010000010.1"/>
</dbReference>
<dbReference type="Gene3D" id="1.25.40.10">
    <property type="entry name" value="Tetratricopeptide repeat domain"/>
    <property type="match status" value="1"/>
</dbReference>
<accession>A0AA44TH45</accession>
<reference evidence="2 3" key="1">
    <citation type="submission" date="2017-02" db="EMBL/GenBank/DDBJ databases">
        <title>Prevalence of linear plasmids in Cutibacterium acnes isolates obtained from cancerous prostatic tissue.</title>
        <authorList>
            <person name="Davidsson S."/>
            <person name="Bruggemann H."/>
        </authorList>
    </citation>
    <scope>NUCLEOTIDE SEQUENCE [LARGE SCALE GENOMIC DNA]</scope>
    <source>
        <strain evidence="2 3">11-78</strain>
    </source>
</reference>
<organism evidence="2 3">
    <name type="scientific">Cutibacterium acnes</name>
    <name type="common">Propionibacterium acnes</name>
    <dbReference type="NCBI Taxonomy" id="1747"/>
    <lineage>
        <taxon>Bacteria</taxon>
        <taxon>Bacillati</taxon>
        <taxon>Actinomycetota</taxon>
        <taxon>Actinomycetes</taxon>
        <taxon>Propionibacteriales</taxon>
        <taxon>Propionibacteriaceae</taxon>
        <taxon>Cutibacterium</taxon>
    </lineage>
</organism>
<protein>
    <recommendedName>
        <fullName evidence="4">Tetratricopeptide repeat protein</fullName>
    </recommendedName>
</protein>
<feature type="region of interest" description="Disordered" evidence="1">
    <location>
        <begin position="365"/>
        <end position="392"/>
    </location>
</feature>
<feature type="compositionally biased region" description="Acidic residues" evidence="1">
    <location>
        <begin position="374"/>
        <end position="392"/>
    </location>
</feature>
<proteinExistence type="predicted"/>
<dbReference type="Proteomes" id="UP000226191">
    <property type="component" value="Unassembled WGS sequence"/>
</dbReference>
<dbReference type="SUPFAM" id="SSF48452">
    <property type="entry name" value="TPR-like"/>
    <property type="match status" value="1"/>
</dbReference>
<evidence type="ECO:0000256" key="1">
    <source>
        <dbReference type="SAM" id="MobiDB-lite"/>
    </source>
</evidence>
<dbReference type="EMBL" id="MVCE01000006">
    <property type="protein sequence ID" value="PGF32017.1"/>
    <property type="molecule type" value="Genomic_DNA"/>
</dbReference>
<evidence type="ECO:0000313" key="2">
    <source>
        <dbReference type="EMBL" id="PGF32017.1"/>
    </source>
</evidence>
<name>A0AA44TH45_CUTAC</name>
<feature type="compositionally biased region" description="Low complexity" evidence="1">
    <location>
        <begin position="1"/>
        <end position="10"/>
    </location>
</feature>
<sequence length="392" mass="43824">MADSSSPNNGRSGGGRRGPGRNGWSSKSGGRGGWTSKSRDRRGDHERRGGDSGRRWADDRKPRRDGGRRWDDDRKPQRKGDADRRWRDDRDSRRDDQRRRDFRGNRWDDKDQHDSRRDVRKDGRGDGHRDDRSVDNTAVQPTETPASGEPMAPLDFDEKALPAPVRAELRGVPADTAHIIEGHLVAAAELLDEDPAQANAHAQTARRRAPRLPILREVAAEAAYQAGEYASALNDYRALRRMTGNDNFLPVIADCERALGRPQAALRLICEGQEAGLNPAQQIELVLVQAGARRDLGQRDEAVRLLREAVKNLKAPTEATARLHYAYAETLLEEGDTAGARKWFVSAQRHDPANFLDSQDRIDIIDGREPSGDPADDMLFIEDDNEGEETDQ</sequence>
<feature type="region of interest" description="Disordered" evidence="1">
    <location>
        <begin position="1"/>
        <end position="155"/>
    </location>
</feature>
<dbReference type="InterPro" id="IPR011990">
    <property type="entry name" value="TPR-like_helical_dom_sf"/>
</dbReference>
<feature type="compositionally biased region" description="Gly residues" evidence="1">
    <location>
        <begin position="11"/>
        <end position="21"/>
    </location>
</feature>
<feature type="compositionally biased region" description="Polar residues" evidence="1">
    <location>
        <begin position="136"/>
        <end position="145"/>
    </location>
</feature>